<dbReference type="Gene3D" id="4.10.240.10">
    <property type="entry name" value="Zn(2)-C6 fungal-type DNA-binding domain"/>
    <property type="match status" value="1"/>
</dbReference>
<evidence type="ECO:0000313" key="2">
    <source>
        <dbReference type="EMBL" id="KAL3419875.1"/>
    </source>
</evidence>
<evidence type="ECO:0000313" key="3">
    <source>
        <dbReference type="Proteomes" id="UP001629113"/>
    </source>
</evidence>
<dbReference type="InterPro" id="IPR036864">
    <property type="entry name" value="Zn2-C6_fun-type_DNA-bd_sf"/>
</dbReference>
<dbReference type="InterPro" id="IPR053157">
    <property type="entry name" value="Sterol_Uptake_Regulator"/>
</dbReference>
<gene>
    <name evidence="2" type="ORF">PVAG01_08373</name>
</gene>
<evidence type="ECO:0000256" key="1">
    <source>
        <dbReference type="ARBA" id="ARBA00023242"/>
    </source>
</evidence>
<dbReference type="PANTHER" id="PTHR47784">
    <property type="entry name" value="STEROL UPTAKE CONTROL PROTEIN 2"/>
    <property type="match status" value="1"/>
</dbReference>
<sequence>MDETCDESKPVCKNCVHYGEDCEYVPAKPRGSGASASKIPASVSSHFTNSAAPSPRPFQDTLNSTHDFSIGSSRDLNLAHLELLHHFCIATSATLHHDPKLKLLWKTTVVQLGVADDYVMHGILAIAALHLAYLLPAQRDYYLSQAMDHHRIGLDIATENMLHVTDQNCSSLYIFSVLAFMFSLAGPRTDGDCFLVGHAGLSEWLVLLRGSGHILHFARDTLLAGPLGPIFITGRRRNDSRNDILKASCEEARQIQELSDAIDASTLDLGARRAYSTAFTQLRRIYAIVYSDSPESRKLEPGDVFAWVFRVPEEYILLLKEQTPQSLAILAYFAVLIKTLEDQWWLDGLSSHLISRISFLCGDEHREWIAWPLQFIGWSEANMSPSPNFLNFDAITPFSNVSGSTY</sequence>
<dbReference type="InterPro" id="IPR021858">
    <property type="entry name" value="Fun_TF"/>
</dbReference>
<keyword evidence="1" id="KW-0539">Nucleus</keyword>
<dbReference type="InterPro" id="IPR001138">
    <property type="entry name" value="Zn2Cys6_DnaBD"/>
</dbReference>
<protein>
    <submittedName>
        <fullName evidence="2">C6 zinc finger domain-containing protein</fullName>
    </submittedName>
</protein>
<dbReference type="EMBL" id="JBFCZG010000007">
    <property type="protein sequence ID" value="KAL3419875.1"/>
    <property type="molecule type" value="Genomic_DNA"/>
</dbReference>
<keyword evidence="3" id="KW-1185">Reference proteome</keyword>
<organism evidence="2 3">
    <name type="scientific">Phlyctema vagabunda</name>
    <dbReference type="NCBI Taxonomy" id="108571"/>
    <lineage>
        <taxon>Eukaryota</taxon>
        <taxon>Fungi</taxon>
        <taxon>Dikarya</taxon>
        <taxon>Ascomycota</taxon>
        <taxon>Pezizomycotina</taxon>
        <taxon>Leotiomycetes</taxon>
        <taxon>Helotiales</taxon>
        <taxon>Dermateaceae</taxon>
        <taxon>Phlyctema</taxon>
    </lineage>
</organism>
<dbReference type="Pfam" id="PF11951">
    <property type="entry name" value="Fungal_trans_2"/>
    <property type="match status" value="1"/>
</dbReference>
<accession>A0ABR4P986</accession>
<reference evidence="2 3" key="1">
    <citation type="submission" date="2024-06" db="EMBL/GenBank/DDBJ databases">
        <title>Complete genome of Phlyctema vagabunda strain 19-DSS-EL-015.</title>
        <authorList>
            <person name="Fiorenzani C."/>
        </authorList>
    </citation>
    <scope>NUCLEOTIDE SEQUENCE [LARGE SCALE GENOMIC DNA]</scope>
    <source>
        <strain evidence="2 3">19-DSS-EL-015</strain>
    </source>
</reference>
<dbReference type="Proteomes" id="UP001629113">
    <property type="component" value="Unassembled WGS sequence"/>
</dbReference>
<dbReference type="CDD" id="cd00067">
    <property type="entry name" value="GAL4"/>
    <property type="match status" value="1"/>
</dbReference>
<proteinExistence type="predicted"/>
<dbReference type="PANTHER" id="PTHR47784:SF5">
    <property type="entry name" value="STEROL UPTAKE CONTROL PROTEIN 2"/>
    <property type="match status" value="1"/>
</dbReference>
<name>A0ABR4P986_9HELO</name>
<comment type="caution">
    <text evidence="2">The sequence shown here is derived from an EMBL/GenBank/DDBJ whole genome shotgun (WGS) entry which is preliminary data.</text>
</comment>